<keyword evidence="2" id="KW-0472">Membrane</keyword>
<gene>
    <name evidence="3" type="ORF">A6M13_14565</name>
</gene>
<dbReference type="GO" id="GO:0006355">
    <property type="term" value="P:regulation of DNA-templated transcription"/>
    <property type="evidence" value="ECO:0007669"/>
    <property type="project" value="InterPro"/>
</dbReference>
<comment type="caution">
    <text evidence="3">The sequence shown here is derived from an EMBL/GenBank/DDBJ whole genome shotgun (WGS) entry which is preliminary data.</text>
</comment>
<feature type="transmembrane region" description="Helical" evidence="2">
    <location>
        <begin position="13"/>
        <end position="34"/>
    </location>
</feature>
<evidence type="ECO:0000313" key="4">
    <source>
        <dbReference type="Proteomes" id="UP000093199"/>
    </source>
</evidence>
<dbReference type="OrthoDB" id="2455973at2"/>
<protein>
    <submittedName>
        <fullName evidence="3">Uncharacterized protein</fullName>
    </submittedName>
</protein>
<dbReference type="GO" id="GO:0009271">
    <property type="term" value="P:phage shock"/>
    <property type="evidence" value="ECO:0007669"/>
    <property type="project" value="InterPro"/>
</dbReference>
<evidence type="ECO:0000256" key="1">
    <source>
        <dbReference type="SAM" id="Coils"/>
    </source>
</evidence>
<keyword evidence="1" id="KW-0175">Coiled coil</keyword>
<keyword evidence="2" id="KW-0812">Transmembrane</keyword>
<name>A0A1C0YCR1_9BACL</name>
<evidence type="ECO:0000256" key="2">
    <source>
        <dbReference type="SAM" id="Phobius"/>
    </source>
</evidence>
<dbReference type="EMBL" id="MASJ01000018">
    <property type="protein sequence ID" value="OCS84919.1"/>
    <property type="molecule type" value="Genomic_DNA"/>
</dbReference>
<reference evidence="3 4" key="1">
    <citation type="submission" date="2016-07" db="EMBL/GenBank/DDBJ databases">
        <title>Caryophanon tenue genome sequencing.</title>
        <authorList>
            <person name="Verma A."/>
            <person name="Pal Y."/>
            <person name="Krishnamurthi S."/>
        </authorList>
    </citation>
    <scope>NUCLEOTIDE SEQUENCE [LARGE SCALE GENOMIC DNA]</scope>
    <source>
        <strain evidence="3 4">DSM 14152</strain>
    </source>
</reference>
<accession>A0A1C0YCR1</accession>
<dbReference type="InterPro" id="IPR009554">
    <property type="entry name" value="Phageshock_PspB"/>
</dbReference>
<proteinExistence type="predicted"/>
<feature type="coiled-coil region" evidence="1">
    <location>
        <begin position="34"/>
        <end position="78"/>
    </location>
</feature>
<evidence type="ECO:0000313" key="3">
    <source>
        <dbReference type="EMBL" id="OCS84919.1"/>
    </source>
</evidence>
<dbReference type="AlphaFoldDB" id="A0A1C0YCR1"/>
<sequence>MSNGATSVNIGDVVATIVMLGFMVIPIILVVLFYRAYKKNVKRAEERLKVEKQQTFNLQKQVDELNERVRKIEKLLKEVD</sequence>
<dbReference type="Pfam" id="PF06667">
    <property type="entry name" value="PspB"/>
    <property type="match status" value="1"/>
</dbReference>
<dbReference type="Proteomes" id="UP000093199">
    <property type="component" value="Unassembled WGS sequence"/>
</dbReference>
<keyword evidence="4" id="KW-1185">Reference proteome</keyword>
<organism evidence="3 4">
    <name type="scientific">Caryophanon tenue</name>
    <dbReference type="NCBI Taxonomy" id="33978"/>
    <lineage>
        <taxon>Bacteria</taxon>
        <taxon>Bacillati</taxon>
        <taxon>Bacillota</taxon>
        <taxon>Bacilli</taxon>
        <taxon>Bacillales</taxon>
        <taxon>Caryophanaceae</taxon>
        <taxon>Caryophanon</taxon>
    </lineage>
</organism>
<keyword evidence="2" id="KW-1133">Transmembrane helix</keyword>
<dbReference type="RefSeq" id="WP_066545408.1">
    <property type="nucleotide sequence ID" value="NZ_MASJ01000018.1"/>
</dbReference>